<organism evidence="2 3">
    <name type="scientific">Geomonas paludis</name>
    <dbReference type="NCBI Taxonomy" id="2740185"/>
    <lineage>
        <taxon>Bacteria</taxon>
        <taxon>Pseudomonadati</taxon>
        <taxon>Thermodesulfobacteriota</taxon>
        <taxon>Desulfuromonadia</taxon>
        <taxon>Geobacterales</taxon>
        <taxon>Geobacteraceae</taxon>
        <taxon>Geomonas</taxon>
    </lineage>
</organism>
<dbReference type="RefSeq" id="WP_183346631.1">
    <property type="nucleotide sequence ID" value="NZ_BLXY01000002.1"/>
</dbReference>
<name>A0ABY4LI49_9BACT</name>
<feature type="region of interest" description="Disordered" evidence="1">
    <location>
        <begin position="52"/>
        <end position="94"/>
    </location>
</feature>
<gene>
    <name evidence="2" type="ORF">M1B72_08160</name>
</gene>
<protein>
    <submittedName>
        <fullName evidence="2">Uncharacterized protein</fullName>
    </submittedName>
</protein>
<sequence length="134" mass="14542">MVFFVRQQRPNILAFLEKSILFKAGNRKKILKDYPELLDDLAKHAACHIGPVDAHGSPAPKTEPAAQSADFAPETSAGAAPAGSTPARLPGLPFDGQAQRACHGRYQEKKRPGIGARRTVLSCKQLANILFWPN</sequence>
<feature type="compositionally biased region" description="Low complexity" evidence="1">
    <location>
        <begin position="75"/>
        <end position="87"/>
    </location>
</feature>
<accession>A0ABY4LI49</accession>
<reference evidence="2" key="1">
    <citation type="submission" date="2022-04" db="EMBL/GenBank/DDBJ databases">
        <authorList>
            <person name="Liu G."/>
        </authorList>
    </citation>
    <scope>NUCLEOTIDE SEQUENCE</scope>
    <source>
        <strain evidence="2">RG22</strain>
    </source>
</reference>
<evidence type="ECO:0000313" key="3">
    <source>
        <dbReference type="Proteomes" id="UP000831485"/>
    </source>
</evidence>
<evidence type="ECO:0000256" key="1">
    <source>
        <dbReference type="SAM" id="MobiDB-lite"/>
    </source>
</evidence>
<keyword evidence="3" id="KW-1185">Reference proteome</keyword>
<evidence type="ECO:0000313" key="2">
    <source>
        <dbReference type="EMBL" id="UPU37666.1"/>
    </source>
</evidence>
<dbReference type="Proteomes" id="UP000831485">
    <property type="component" value="Chromosome"/>
</dbReference>
<proteinExistence type="predicted"/>
<dbReference type="EMBL" id="CP096574">
    <property type="protein sequence ID" value="UPU37666.1"/>
    <property type="molecule type" value="Genomic_DNA"/>
</dbReference>